<dbReference type="InterPro" id="IPR027417">
    <property type="entry name" value="P-loop_NTPase"/>
</dbReference>
<evidence type="ECO:0000313" key="7">
    <source>
        <dbReference type="Proteomes" id="UP000275408"/>
    </source>
</evidence>
<keyword evidence="7" id="KW-1185">Reference proteome</keyword>
<name>A0A3M6TRK4_POCDA</name>
<dbReference type="PRINTS" id="PR00449">
    <property type="entry name" value="RASTRNSFRMNG"/>
</dbReference>
<comment type="subcellular location">
    <subcellularLocation>
        <location evidence="1">Membrane</location>
    </subcellularLocation>
</comment>
<dbReference type="SUPFAM" id="SSF52540">
    <property type="entry name" value="P-loop containing nucleoside triphosphate hydrolases"/>
    <property type="match status" value="1"/>
</dbReference>
<dbReference type="GO" id="GO:0007264">
    <property type="term" value="P:small GTPase-mediated signal transduction"/>
    <property type="evidence" value="ECO:0007669"/>
    <property type="project" value="InterPro"/>
</dbReference>
<protein>
    <submittedName>
        <fullName evidence="6">Uncharacterized protein</fullName>
    </submittedName>
</protein>
<evidence type="ECO:0000313" key="6">
    <source>
        <dbReference type="EMBL" id="RMX43898.1"/>
    </source>
</evidence>
<gene>
    <name evidence="6" type="ORF">pdam_00011284</name>
</gene>
<organism evidence="6 7">
    <name type="scientific">Pocillopora damicornis</name>
    <name type="common">Cauliflower coral</name>
    <name type="synonym">Millepora damicornis</name>
    <dbReference type="NCBI Taxonomy" id="46731"/>
    <lineage>
        <taxon>Eukaryota</taxon>
        <taxon>Metazoa</taxon>
        <taxon>Cnidaria</taxon>
        <taxon>Anthozoa</taxon>
        <taxon>Hexacorallia</taxon>
        <taxon>Scleractinia</taxon>
        <taxon>Astrocoeniina</taxon>
        <taxon>Pocilloporidae</taxon>
        <taxon>Pocillopora</taxon>
    </lineage>
</organism>
<dbReference type="InterPro" id="IPR003578">
    <property type="entry name" value="Small_GTPase_Rho"/>
</dbReference>
<dbReference type="PROSITE" id="PS51421">
    <property type="entry name" value="RAS"/>
    <property type="match status" value="1"/>
</dbReference>
<dbReference type="Proteomes" id="UP000275408">
    <property type="component" value="Unassembled WGS sequence"/>
</dbReference>
<keyword evidence="4" id="KW-0472">Membrane</keyword>
<dbReference type="NCBIfam" id="TIGR00231">
    <property type="entry name" value="small_GTP"/>
    <property type="match status" value="1"/>
</dbReference>
<dbReference type="SMART" id="SM00175">
    <property type="entry name" value="RAB"/>
    <property type="match status" value="1"/>
</dbReference>
<dbReference type="CDD" id="cd00157">
    <property type="entry name" value="Rho"/>
    <property type="match status" value="1"/>
</dbReference>
<dbReference type="GO" id="GO:0016020">
    <property type="term" value="C:membrane"/>
    <property type="evidence" value="ECO:0007669"/>
    <property type="project" value="UniProtKB-SubCell"/>
</dbReference>
<dbReference type="PANTHER" id="PTHR24072">
    <property type="entry name" value="RHO FAMILY GTPASE"/>
    <property type="match status" value="1"/>
</dbReference>
<evidence type="ECO:0000256" key="4">
    <source>
        <dbReference type="ARBA" id="ARBA00023136"/>
    </source>
</evidence>
<dbReference type="PROSITE" id="PS51419">
    <property type="entry name" value="RAB"/>
    <property type="match status" value="1"/>
</dbReference>
<dbReference type="GO" id="GO:0005525">
    <property type="term" value="F:GTP binding"/>
    <property type="evidence" value="ECO:0007669"/>
    <property type="project" value="UniProtKB-KW"/>
</dbReference>
<feature type="region of interest" description="Disordered" evidence="5">
    <location>
        <begin position="140"/>
        <end position="162"/>
    </location>
</feature>
<dbReference type="InterPro" id="IPR005225">
    <property type="entry name" value="Small_GTP-bd"/>
</dbReference>
<accession>A0A3M6TRK4</accession>
<dbReference type="AlphaFoldDB" id="A0A3M6TRK4"/>
<dbReference type="FunFam" id="3.40.50.300:FF:002060">
    <property type="entry name" value="Rho family GTPase"/>
    <property type="match status" value="1"/>
</dbReference>
<dbReference type="EMBL" id="RCHS01003097">
    <property type="protein sequence ID" value="RMX43898.1"/>
    <property type="molecule type" value="Genomic_DNA"/>
</dbReference>
<dbReference type="Pfam" id="PF00071">
    <property type="entry name" value="Ras"/>
    <property type="match status" value="1"/>
</dbReference>
<dbReference type="Gene3D" id="3.40.50.300">
    <property type="entry name" value="P-loop containing nucleotide triphosphate hydrolases"/>
    <property type="match status" value="1"/>
</dbReference>
<dbReference type="GO" id="GO:0003924">
    <property type="term" value="F:GTPase activity"/>
    <property type="evidence" value="ECO:0007669"/>
    <property type="project" value="InterPro"/>
</dbReference>
<evidence type="ECO:0000256" key="5">
    <source>
        <dbReference type="SAM" id="MobiDB-lite"/>
    </source>
</evidence>
<dbReference type="SMART" id="SM00174">
    <property type="entry name" value="RHO"/>
    <property type="match status" value="1"/>
</dbReference>
<dbReference type="PROSITE" id="PS51420">
    <property type="entry name" value="RHO"/>
    <property type="match status" value="1"/>
</dbReference>
<proteinExistence type="predicted"/>
<evidence type="ECO:0000256" key="2">
    <source>
        <dbReference type="ARBA" id="ARBA00022741"/>
    </source>
</evidence>
<keyword evidence="3" id="KW-0342">GTP-binding</keyword>
<dbReference type="SMART" id="SM00173">
    <property type="entry name" value="RAS"/>
    <property type="match status" value="1"/>
</dbReference>
<evidence type="ECO:0000256" key="3">
    <source>
        <dbReference type="ARBA" id="ARBA00023134"/>
    </source>
</evidence>
<dbReference type="STRING" id="46731.A0A3M6TRK4"/>
<sequence length="212" mass="23618">MVEGVTVVTDKATDIERKVKCVFLGDNGIGKTCLLLQLCYSSNTLSRKQVESFTSAYIANMDVNGKIYQLELWDTECHEGKDSARQQNYPGTDVFCVCFSIADLESFRNAETKWFKEVKQLAPRTPIVLIGTKLDLRDATESKKRGKGHSSQRPTGQVTHKEAKKMAKKIGAIKYIECSALKQRGYMEVLDEAVRAAIAKSTKKGKAKCVIL</sequence>
<keyword evidence="2" id="KW-0547">Nucleotide-binding</keyword>
<evidence type="ECO:0000256" key="1">
    <source>
        <dbReference type="ARBA" id="ARBA00004370"/>
    </source>
</evidence>
<comment type="caution">
    <text evidence="6">The sequence shown here is derived from an EMBL/GenBank/DDBJ whole genome shotgun (WGS) entry which is preliminary data.</text>
</comment>
<dbReference type="InterPro" id="IPR001806">
    <property type="entry name" value="Small_GTPase"/>
</dbReference>
<reference evidence="6 7" key="1">
    <citation type="journal article" date="2018" name="Sci. Rep.">
        <title>Comparative analysis of the Pocillopora damicornis genome highlights role of immune system in coral evolution.</title>
        <authorList>
            <person name="Cunning R."/>
            <person name="Bay R.A."/>
            <person name="Gillette P."/>
            <person name="Baker A.C."/>
            <person name="Traylor-Knowles N."/>
        </authorList>
    </citation>
    <scope>NUCLEOTIDE SEQUENCE [LARGE SCALE GENOMIC DNA]</scope>
    <source>
        <strain evidence="6">RSMAS</strain>
        <tissue evidence="6">Whole animal</tissue>
    </source>
</reference>
<dbReference type="OrthoDB" id="8830751at2759"/>